<dbReference type="EMBL" id="CP113520">
    <property type="protein sequence ID" value="WAJ31605.1"/>
    <property type="molecule type" value="Genomic_DNA"/>
</dbReference>
<keyword evidence="2" id="KW-1185">Reference proteome</keyword>
<organism evidence="1 2">
    <name type="scientific">Antarcticirhabdus aurantiaca</name>
    <dbReference type="NCBI Taxonomy" id="2606717"/>
    <lineage>
        <taxon>Bacteria</taxon>
        <taxon>Pseudomonadati</taxon>
        <taxon>Pseudomonadota</taxon>
        <taxon>Alphaproteobacteria</taxon>
        <taxon>Hyphomicrobiales</taxon>
        <taxon>Aurantimonadaceae</taxon>
        <taxon>Antarcticirhabdus</taxon>
    </lineage>
</organism>
<evidence type="ECO:0000313" key="1">
    <source>
        <dbReference type="EMBL" id="WAJ31605.1"/>
    </source>
</evidence>
<dbReference type="Proteomes" id="UP001163223">
    <property type="component" value="Chromosome"/>
</dbReference>
<reference evidence="1" key="1">
    <citation type="submission" date="2022-11" db="EMBL/GenBank/DDBJ databases">
        <title>beta-Carotene-producing bacterium, Jeongeuplla avenae sp. nov., alleviates the salt stress of Arabidopsis seedlings.</title>
        <authorList>
            <person name="Jiang L."/>
            <person name="Lee J."/>
        </authorList>
    </citation>
    <scope>NUCLEOTIDE SEQUENCE</scope>
    <source>
        <strain evidence="1">DY_R2A_6</strain>
    </source>
</reference>
<proteinExistence type="predicted"/>
<gene>
    <name evidence="1" type="ORF">OXU80_26715</name>
</gene>
<evidence type="ECO:0000313" key="2">
    <source>
        <dbReference type="Proteomes" id="UP001163223"/>
    </source>
</evidence>
<name>A0ACD4NXR2_9HYPH</name>
<accession>A0ACD4NXR2</accession>
<protein>
    <submittedName>
        <fullName evidence="1">MucR family transcriptional regulator</fullName>
    </submittedName>
</protein>
<sequence>MGNSLSDINDSHLDAAADIITAYVSNNQVPASELPALIASVRAALASPAGPQAAAVPDPVELVPAVSIKKSITPDYLISLEDGRRYKSLKRHLQSNYGMSPDDYRKKWGLPSDYPMVAPNYAAARSALARSMGLGRKRAETESPSIKAEPEAAPAPAPAPKAKRGRAKKAA</sequence>